<dbReference type="PANTHER" id="PTHR43794:SF11">
    <property type="entry name" value="AMIDOHYDROLASE-RELATED DOMAIN-CONTAINING PROTEIN"/>
    <property type="match status" value="1"/>
</dbReference>
<evidence type="ECO:0000256" key="2">
    <source>
        <dbReference type="ARBA" id="ARBA00022801"/>
    </source>
</evidence>
<organism evidence="4 5">
    <name type="scientific">Microvirga brassicacearum</name>
    <dbReference type="NCBI Taxonomy" id="2580413"/>
    <lineage>
        <taxon>Bacteria</taxon>
        <taxon>Pseudomonadati</taxon>
        <taxon>Pseudomonadota</taxon>
        <taxon>Alphaproteobacteria</taxon>
        <taxon>Hyphomicrobiales</taxon>
        <taxon>Methylobacteriaceae</taxon>
        <taxon>Microvirga</taxon>
    </lineage>
</organism>
<dbReference type="OrthoDB" id="9796020at2"/>
<reference evidence="4 5" key="1">
    <citation type="journal article" date="2019" name="Microorganisms">
        <title>Genome Insights into the Novel Species Microvirga brassicacearum, a Rapeseed Endophyte with Biotechnological Potential.</title>
        <authorList>
            <person name="Jimenez-Gomez A."/>
            <person name="Saati-Santamaria Z."/>
            <person name="Igual J.M."/>
            <person name="Rivas R."/>
            <person name="Mateos P.F."/>
            <person name="Garcia-Fraile P."/>
        </authorList>
    </citation>
    <scope>NUCLEOTIDE SEQUENCE [LARGE SCALE GENOMIC DNA]</scope>
    <source>
        <strain evidence="4 5">CDVBN77</strain>
    </source>
</reference>
<evidence type="ECO:0000313" key="4">
    <source>
        <dbReference type="EMBL" id="KAB0268073.1"/>
    </source>
</evidence>
<dbReference type="EMBL" id="VCMV01000009">
    <property type="protein sequence ID" value="KAB0268073.1"/>
    <property type="molecule type" value="Genomic_DNA"/>
</dbReference>
<dbReference type="AlphaFoldDB" id="A0A5N3PEE2"/>
<feature type="domain" description="Amidohydrolase-related" evidence="3">
    <location>
        <begin position="63"/>
        <end position="429"/>
    </location>
</feature>
<comment type="similarity">
    <text evidence="1">Belongs to the metallo-dependent hydrolases superfamily. ATZ/TRZ family.</text>
</comment>
<accession>A0A5N3PEE2</accession>
<dbReference type="SUPFAM" id="SSF51338">
    <property type="entry name" value="Composite domain of metallo-dependent hydrolases"/>
    <property type="match status" value="1"/>
</dbReference>
<protein>
    <submittedName>
        <fullName evidence="4">Amidohydrolase</fullName>
    </submittedName>
</protein>
<dbReference type="Gene3D" id="3.20.20.140">
    <property type="entry name" value="Metal-dependent hydrolases"/>
    <property type="match status" value="1"/>
</dbReference>
<evidence type="ECO:0000256" key="1">
    <source>
        <dbReference type="ARBA" id="ARBA00006745"/>
    </source>
</evidence>
<dbReference type="InterPro" id="IPR011059">
    <property type="entry name" value="Metal-dep_hydrolase_composite"/>
</dbReference>
<dbReference type="SUPFAM" id="SSF51556">
    <property type="entry name" value="Metallo-dependent hydrolases"/>
    <property type="match status" value="1"/>
</dbReference>
<dbReference type="PANTHER" id="PTHR43794">
    <property type="entry name" value="AMINOHYDROLASE SSNA-RELATED"/>
    <property type="match status" value="1"/>
</dbReference>
<comment type="caution">
    <text evidence="4">The sequence shown here is derived from an EMBL/GenBank/DDBJ whole genome shotgun (WGS) entry which is preliminary data.</text>
</comment>
<dbReference type="GO" id="GO:0016810">
    <property type="term" value="F:hydrolase activity, acting on carbon-nitrogen (but not peptide) bonds"/>
    <property type="evidence" value="ECO:0007669"/>
    <property type="project" value="InterPro"/>
</dbReference>
<gene>
    <name evidence="4" type="ORF">FEZ63_06770</name>
</gene>
<dbReference type="InterPro" id="IPR006680">
    <property type="entry name" value="Amidohydro-rel"/>
</dbReference>
<evidence type="ECO:0000259" key="3">
    <source>
        <dbReference type="Pfam" id="PF01979"/>
    </source>
</evidence>
<dbReference type="Gene3D" id="2.30.40.10">
    <property type="entry name" value="Urease, subunit C, domain 1"/>
    <property type="match status" value="1"/>
</dbReference>
<sequence length="463" mass="50169">MHGPASVDILLRGCDAVTMNDGGTVIPDASIAISGGRIVWIGPSADANSLPEATNVIDAAGHIALPGMVDAHVHTAQQLLRGKLAELSRKGPLRNPPWKNYYVPFEGLLEPEDVYLSGLVAYTNMLMVGTTCFAEAGGPHPDEMARAAVDVGIRGFVSLSTVDQNTGVAGRAVPDSMVMSTQQAYDRNVALVKRWRNEERVKAWLSLRQIIVCSPELITSLSDAAKDMGVKIHTHLAEGTYEVDYALEHFGKRPTEYLDDLGVLGRHLHCAHSVILSPNEVDLYVKHRVSACHCAFGNYGIGIPRLQEMWRRGVDIGLGTDGAASAGTLDVFQVAHVARVGQQASVGHQFHTRVPMSAEELLRIATRGGARALGIDDQIGSIEVGKRADVILVRATDPDQIGALDPLFIASTVVVGRDVRTVIVDGRIVMKDREILTVDIERIRDRLVKRRPEIMARFDALVA</sequence>
<proteinExistence type="inferred from homology"/>
<dbReference type="InterPro" id="IPR032466">
    <property type="entry name" value="Metal_Hydrolase"/>
</dbReference>
<keyword evidence="5" id="KW-1185">Reference proteome</keyword>
<dbReference type="Pfam" id="PF01979">
    <property type="entry name" value="Amidohydro_1"/>
    <property type="match status" value="1"/>
</dbReference>
<dbReference type="Proteomes" id="UP000325684">
    <property type="component" value="Unassembled WGS sequence"/>
</dbReference>
<name>A0A5N3PEE2_9HYPH</name>
<keyword evidence="2 4" id="KW-0378">Hydrolase</keyword>
<evidence type="ECO:0000313" key="5">
    <source>
        <dbReference type="Proteomes" id="UP000325684"/>
    </source>
</evidence>
<dbReference type="InterPro" id="IPR050287">
    <property type="entry name" value="MTA/SAH_deaminase"/>
</dbReference>
<dbReference type="CDD" id="cd01298">
    <property type="entry name" value="ATZ_TRZ_like"/>
    <property type="match status" value="1"/>
</dbReference>